<reference evidence="2 3" key="1">
    <citation type="submission" date="2020-08" db="EMBL/GenBank/DDBJ databases">
        <title>Sequencing the genomes of 1000 actinobacteria strains.</title>
        <authorList>
            <person name="Klenk H.-P."/>
        </authorList>
    </citation>
    <scope>NUCLEOTIDE SEQUENCE [LARGE SCALE GENOMIC DNA]</scope>
    <source>
        <strain evidence="2 3">DSM 105498</strain>
    </source>
</reference>
<dbReference type="RefSeq" id="WP_183594978.1">
    <property type="nucleotide sequence ID" value="NZ_JACHWR010000004.1"/>
</dbReference>
<comment type="caution">
    <text evidence="2">The sequence shown here is derived from an EMBL/GenBank/DDBJ whole genome shotgun (WGS) entry which is preliminary data.</text>
</comment>
<feature type="transmembrane region" description="Helical" evidence="1">
    <location>
        <begin position="180"/>
        <end position="197"/>
    </location>
</feature>
<organism evidence="2 3">
    <name type="scientific">Nocardioides soli</name>
    <dbReference type="NCBI Taxonomy" id="1036020"/>
    <lineage>
        <taxon>Bacteria</taxon>
        <taxon>Bacillati</taxon>
        <taxon>Actinomycetota</taxon>
        <taxon>Actinomycetes</taxon>
        <taxon>Propionibacteriales</taxon>
        <taxon>Nocardioidaceae</taxon>
        <taxon>Nocardioides</taxon>
    </lineage>
</organism>
<accession>A0A7W4W146</accession>
<evidence type="ECO:0000313" key="2">
    <source>
        <dbReference type="EMBL" id="MBB3044982.1"/>
    </source>
</evidence>
<keyword evidence="1" id="KW-0472">Membrane</keyword>
<keyword evidence="3" id="KW-1185">Reference proteome</keyword>
<feature type="transmembrane region" description="Helical" evidence="1">
    <location>
        <begin position="43"/>
        <end position="62"/>
    </location>
</feature>
<keyword evidence="1" id="KW-1133">Transmembrane helix</keyword>
<feature type="transmembrane region" description="Helical" evidence="1">
    <location>
        <begin position="74"/>
        <end position="92"/>
    </location>
</feature>
<feature type="transmembrane region" description="Helical" evidence="1">
    <location>
        <begin position="135"/>
        <end position="153"/>
    </location>
</feature>
<evidence type="ECO:0000256" key="1">
    <source>
        <dbReference type="SAM" id="Phobius"/>
    </source>
</evidence>
<dbReference type="AlphaFoldDB" id="A0A7W4W146"/>
<gene>
    <name evidence="2" type="ORF">FHU40_004835</name>
</gene>
<sequence>MTVGEEVVGRRPGRLRTLLTEPTLPVLVLATIAMVHRRYLPDILLFGGTAALVYADAGRWGFRTTSAAPAAPPRHRWATAVALLAVAAAMAALPPTSVALDIACALVGVLALRAAWRPGPALEPTRAAPVPRRWWVWPTLAVTLALVELWSFVHRAQPLVDDPDHPELSTLVEPLLESELVRTGFLWLWLLAGWWLLRRIQAWAR</sequence>
<protein>
    <submittedName>
        <fullName evidence="2">Uncharacterized protein</fullName>
    </submittedName>
</protein>
<proteinExistence type="predicted"/>
<name>A0A7W4W146_9ACTN</name>
<dbReference type="EMBL" id="JACHWR010000004">
    <property type="protein sequence ID" value="MBB3044982.1"/>
    <property type="molecule type" value="Genomic_DNA"/>
</dbReference>
<evidence type="ECO:0000313" key="3">
    <source>
        <dbReference type="Proteomes" id="UP000589626"/>
    </source>
</evidence>
<keyword evidence="1" id="KW-0812">Transmembrane</keyword>
<dbReference type="Proteomes" id="UP000589626">
    <property type="component" value="Unassembled WGS sequence"/>
</dbReference>